<proteinExistence type="predicted"/>
<feature type="region of interest" description="Disordered" evidence="1">
    <location>
        <begin position="46"/>
        <end position="67"/>
    </location>
</feature>
<keyword evidence="3" id="KW-1185">Reference proteome</keyword>
<name>A0ABM1A9T5_APLCA</name>
<dbReference type="RefSeq" id="XP_012943571.1">
    <property type="nucleotide sequence ID" value="XM_013088117.1"/>
</dbReference>
<evidence type="ECO:0000313" key="4">
    <source>
        <dbReference type="RefSeq" id="XP_012943571.1"/>
    </source>
</evidence>
<evidence type="ECO:0000259" key="2">
    <source>
        <dbReference type="Pfam" id="PF01498"/>
    </source>
</evidence>
<organism evidence="3 4">
    <name type="scientific">Aplysia californica</name>
    <name type="common">California sea hare</name>
    <dbReference type="NCBI Taxonomy" id="6500"/>
    <lineage>
        <taxon>Eukaryota</taxon>
        <taxon>Metazoa</taxon>
        <taxon>Spiralia</taxon>
        <taxon>Lophotrochozoa</taxon>
        <taxon>Mollusca</taxon>
        <taxon>Gastropoda</taxon>
        <taxon>Heterobranchia</taxon>
        <taxon>Euthyneura</taxon>
        <taxon>Tectipleura</taxon>
        <taxon>Aplysiida</taxon>
        <taxon>Aplysioidea</taxon>
        <taxon>Aplysiidae</taxon>
        <taxon>Aplysia</taxon>
    </lineage>
</organism>
<dbReference type="Proteomes" id="UP000694888">
    <property type="component" value="Unplaced"/>
</dbReference>
<dbReference type="InterPro" id="IPR009057">
    <property type="entry name" value="Homeodomain-like_sf"/>
</dbReference>
<feature type="domain" description="Transposase Tc1-like" evidence="2">
    <location>
        <begin position="69"/>
        <end position="130"/>
    </location>
</feature>
<gene>
    <name evidence="4" type="primary">LOC106013149</name>
</gene>
<dbReference type="SUPFAM" id="SSF46689">
    <property type="entry name" value="Homeodomain-like"/>
    <property type="match status" value="1"/>
</dbReference>
<accession>A0ABM1A9T5</accession>
<dbReference type="PANTHER" id="PTHR46068:SF1">
    <property type="entry name" value="TRANSPOSASE IS30-LIKE HTH DOMAIN-CONTAINING PROTEIN"/>
    <property type="match status" value="1"/>
</dbReference>
<reference evidence="4" key="1">
    <citation type="submission" date="2025-08" db="UniProtKB">
        <authorList>
            <consortium name="RefSeq"/>
        </authorList>
    </citation>
    <scope>IDENTIFICATION</scope>
</reference>
<evidence type="ECO:0000256" key="1">
    <source>
        <dbReference type="SAM" id="MobiDB-lite"/>
    </source>
</evidence>
<protein>
    <submittedName>
        <fullName evidence="4">Uncharacterized protein LOC106013149</fullName>
    </submittedName>
</protein>
<dbReference type="InterPro" id="IPR002492">
    <property type="entry name" value="Transposase_Tc1-like"/>
</dbReference>
<evidence type="ECO:0000313" key="3">
    <source>
        <dbReference type="Proteomes" id="UP000694888"/>
    </source>
</evidence>
<dbReference type="PANTHER" id="PTHR46068">
    <property type="entry name" value="PROTEIN CBG27172"/>
    <property type="match status" value="1"/>
</dbReference>
<dbReference type="Pfam" id="PF01498">
    <property type="entry name" value="HTH_Tnp_Tc3_2"/>
    <property type="match status" value="1"/>
</dbReference>
<dbReference type="GeneID" id="106013149"/>
<sequence length="160" mass="18096">MPPRQKLSDVNKGRDIAWVQDGVSLRQVATRPRVSVSVISRLIQRANTTGSAQERPRSGRPRTTNAREDRFIHRQALQSRSASANRIQTRLRAATRVNISCQTVRRRLHEFGLNARRPAVRQHLTSAHKACLLPTPCKMDTLPVGKHSLQRRVPVLFASQ</sequence>